<name>A0ACA9MTN9_9GLOM</name>
<comment type="caution">
    <text evidence="1">The sequence shown here is derived from an EMBL/GenBank/DDBJ whole genome shotgun (WGS) entry which is preliminary data.</text>
</comment>
<protein>
    <submittedName>
        <fullName evidence="1">4901_t:CDS:1</fullName>
    </submittedName>
</protein>
<reference evidence="1" key="1">
    <citation type="submission" date="2021-06" db="EMBL/GenBank/DDBJ databases">
        <authorList>
            <person name="Kallberg Y."/>
            <person name="Tangrot J."/>
            <person name="Rosling A."/>
        </authorList>
    </citation>
    <scope>NUCLEOTIDE SEQUENCE</scope>
    <source>
        <strain evidence="1">AU212A</strain>
    </source>
</reference>
<organism evidence="1 2">
    <name type="scientific">Scutellospora calospora</name>
    <dbReference type="NCBI Taxonomy" id="85575"/>
    <lineage>
        <taxon>Eukaryota</taxon>
        <taxon>Fungi</taxon>
        <taxon>Fungi incertae sedis</taxon>
        <taxon>Mucoromycota</taxon>
        <taxon>Glomeromycotina</taxon>
        <taxon>Glomeromycetes</taxon>
        <taxon>Diversisporales</taxon>
        <taxon>Gigasporaceae</taxon>
        <taxon>Scutellospora</taxon>
    </lineage>
</organism>
<proteinExistence type="predicted"/>
<evidence type="ECO:0000313" key="2">
    <source>
        <dbReference type="Proteomes" id="UP000789860"/>
    </source>
</evidence>
<accession>A0ACA9MTN9</accession>
<gene>
    <name evidence="1" type="ORF">SCALOS_LOCUS7126</name>
</gene>
<dbReference type="Proteomes" id="UP000789860">
    <property type="component" value="Unassembled WGS sequence"/>
</dbReference>
<sequence length="107" mass="12479">MQQTNKYTPSTLAIEYYQRLSNISSIDLTNNDISDLEFNNTPTMQIENMKYDETNKLTSIDSLIIISEDILESTYFNTWKEVTRIKSIKEPLSVNLVENTNLKKHLK</sequence>
<keyword evidence="2" id="KW-1185">Reference proteome</keyword>
<dbReference type="EMBL" id="CAJVPM010015253">
    <property type="protein sequence ID" value="CAG8606687.1"/>
    <property type="molecule type" value="Genomic_DNA"/>
</dbReference>
<evidence type="ECO:0000313" key="1">
    <source>
        <dbReference type="EMBL" id="CAG8606687.1"/>
    </source>
</evidence>